<dbReference type="InterPro" id="IPR001029">
    <property type="entry name" value="Flagellin_N"/>
</dbReference>
<reference evidence="7 8" key="1">
    <citation type="submission" date="2020-08" db="EMBL/GenBank/DDBJ databases">
        <title>Aquariorum lacteus gen. nov., sp. nov., a new member of the family Comamonadaceae, isolated from freshwater aquarium.</title>
        <authorList>
            <person name="Chun S.-J."/>
        </authorList>
    </citation>
    <scope>NUCLEOTIDE SEQUENCE [LARGE SCALE GENOMIC DNA]</scope>
    <source>
        <strain evidence="7 8">SJAQ100</strain>
    </source>
</reference>
<dbReference type="NCBIfam" id="TIGR02550">
    <property type="entry name" value="flagell_flgL"/>
    <property type="match status" value="1"/>
</dbReference>
<protein>
    <submittedName>
        <fullName evidence="7">Flagellar hook-associated protein FlgL</fullName>
    </submittedName>
</protein>
<evidence type="ECO:0000259" key="5">
    <source>
        <dbReference type="Pfam" id="PF00669"/>
    </source>
</evidence>
<comment type="similarity">
    <text evidence="3">Belongs to the bacterial flagellin family.</text>
</comment>
<feature type="domain" description="Flagellin C-terminal" evidence="6">
    <location>
        <begin position="224"/>
        <end position="306"/>
    </location>
</feature>
<dbReference type="InterPro" id="IPR046358">
    <property type="entry name" value="Flagellin_C"/>
</dbReference>
<dbReference type="Pfam" id="PF00700">
    <property type="entry name" value="Flagellin_C"/>
    <property type="match status" value="1"/>
</dbReference>
<feature type="domain" description="Flagellin N-terminal" evidence="5">
    <location>
        <begin position="16"/>
        <end position="139"/>
    </location>
</feature>
<sequence length="308" mass="32455">MRLTTASRYEAGIGELQRRQQALGEAQQRLVSGKRVERASDDPVAAARAERASASLAISTASLRALDASRTHLTLSESTLGQSAELLQQARDLVVNAGNGAYTDAERATLGDSLRGLREQLLNLANRGDGNGSYLFGGQGSAGEPFVEGAGGVSYRGTPGDTQLAVGEARLTSAVDGDRTWTAVPDRGGATINVFDALAAMADALQTPGRSSATIAASNTEALRVIDRVLVQQGRERSAAGEALNRLEGIESRLGQQQLDAQQVQSDATDLDMVAAISDFQNQQTGYNAALQAYAQVQRLSLFDYLKG</sequence>
<evidence type="ECO:0000256" key="3">
    <source>
        <dbReference type="ARBA" id="ARBA00005709"/>
    </source>
</evidence>
<evidence type="ECO:0000259" key="6">
    <source>
        <dbReference type="Pfam" id="PF00700"/>
    </source>
</evidence>
<comment type="subcellular location">
    <subcellularLocation>
        <location evidence="1">Bacterial flagellum</location>
    </subcellularLocation>
    <subcellularLocation>
        <location evidence="2">Secreted</location>
    </subcellularLocation>
</comment>
<dbReference type="PANTHER" id="PTHR42792">
    <property type="entry name" value="FLAGELLIN"/>
    <property type="match status" value="1"/>
</dbReference>
<dbReference type="Proteomes" id="UP000586093">
    <property type="component" value="Unassembled WGS sequence"/>
</dbReference>
<dbReference type="EMBL" id="JACIVI010000001">
    <property type="protein sequence ID" value="MBB1160659.1"/>
    <property type="molecule type" value="Genomic_DNA"/>
</dbReference>
<dbReference type="GO" id="GO:0071973">
    <property type="term" value="P:bacterial-type flagellum-dependent cell motility"/>
    <property type="evidence" value="ECO:0007669"/>
    <property type="project" value="InterPro"/>
</dbReference>
<organism evidence="7 8">
    <name type="scientific">Aquariibacter albus</name>
    <dbReference type="NCBI Taxonomy" id="2759899"/>
    <lineage>
        <taxon>Bacteria</taxon>
        <taxon>Pseudomonadati</taxon>
        <taxon>Pseudomonadota</taxon>
        <taxon>Betaproteobacteria</taxon>
        <taxon>Burkholderiales</taxon>
        <taxon>Sphaerotilaceae</taxon>
        <taxon>Aquariibacter</taxon>
    </lineage>
</organism>
<dbReference type="GO" id="GO:0005198">
    <property type="term" value="F:structural molecule activity"/>
    <property type="evidence" value="ECO:0007669"/>
    <property type="project" value="InterPro"/>
</dbReference>
<evidence type="ECO:0000313" key="7">
    <source>
        <dbReference type="EMBL" id="MBB1160659.1"/>
    </source>
</evidence>
<comment type="caution">
    <text evidence="7">The sequence shown here is derived from an EMBL/GenBank/DDBJ whole genome shotgun (WGS) entry which is preliminary data.</text>
</comment>
<dbReference type="GO" id="GO:0009424">
    <property type="term" value="C:bacterial-type flagellum hook"/>
    <property type="evidence" value="ECO:0007669"/>
    <property type="project" value="InterPro"/>
</dbReference>
<dbReference type="InterPro" id="IPR013384">
    <property type="entry name" value="Flagell_FlgL"/>
</dbReference>
<dbReference type="GO" id="GO:0005576">
    <property type="term" value="C:extracellular region"/>
    <property type="evidence" value="ECO:0007669"/>
    <property type="project" value="UniProtKB-SubCell"/>
</dbReference>
<evidence type="ECO:0000256" key="1">
    <source>
        <dbReference type="ARBA" id="ARBA00004365"/>
    </source>
</evidence>
<name>A0A839HN06_9BURK</name>
<gene>
    <name evidence="7" type="primary">flgL</name>
    <name evidence="7" type="ORF">H4F90_01520</name>
</gene>
<dbReference type="SUPFAM" id="SSF64518">
    <property type="entry name" value="Phase 1 flagellin"/>
    <property type="match status" value="1"/>
</dbReference>
<accession>A0A839HN06</accession>
<dbReference type="RefSeq" id="WP_182660804.1">
    <property type="nucleotide sequence ID" value="NZ_JACIVI010000001.1"/>
</dbReference>
<evidence type="ECO:0000256" key="2">
    <source>
        <dbReference type="ARBA" id="ARBA00004613"/>
    </source>
</evidence>
<dbReference type="Pfam" id="PF00669">
    <property type="entry name" value="Flagellin_N"/>
    <property type="match status" value="1"/>
</dbReference>
<keyword evidence="8" id="KW-1185">Reference proteome</keyword>
<dbReference type="PANTHER" id="PTHR42792:SF1">
    <property type="entry name" value="FLAGELLAR HOOK-ASSOCIATED PROTEIN 3"/>
    <property type="match status" value="1"/>
</dbReference>
<proteinExistence type="inferred from homology"/>
<evidence type="ECO:0000313" key="8">
    <source>
        <dbReference type="Proteomes" id="UP000586093"/>
    </source>
</evidence>
<dbReference type="Gene3D" id="1.20.1330.10">
    <property type="entry name" value="f41 fragment of flagellin, N-terminal domain"/>
    <property type="match status" value="1"/>
</dbReference>
<keyword evidence="7" id="KW-0966">Cell projection</keyword>
<keyword evidence="7" id="KW-0969">Cilium</keyword>
<evidence type="ECO:0000256" key="4">
    <source>
        <dbReference type="ARBA" id="ARBA00023143"/>
    </source>
</evidence>
<keyword evidence="4" id="KW-0975">Bacterial flagellum</keyword>
<dbReference type="AlphaFoldDB" id="A0A839HN06"/>
<keyword evidence="7" id="KW-0282">Flagellum</keyword>
<dbReference type="InterPro" id="IPR001492">
    <property type="entry name" value="Flagellin"/>
</dbReference>